<proteinExistence type="predicted"/>
<sequence length="198" mass="21079">MDKIPILLLAAGQSRRMGGADKLMQDIDGEPLLRRTARIAQAAGPVIAALPPAPHPRHAALTGLDLEIVEVPDAAEGMNASLRRAVAALPRDAAAAMVLLADLPDLTATDLSCVLGAVDFSTKNLVWRGATEDGRPGHPVVFHKALFPELLKLAGDAGAQSVVQAYRDRLELVPLPGQNARTDLDTPEAWAEWRAQKQ</sequence>
<dbReference type="GO" id="GO:0016779">
    <property type="term" value="F:nucleotidyltransferase activity"/>
    <property type="evidence" value="ECO:0007669"/>
    <property type="project" value="UniProtKB-KW"/>
</dbReference>
<keyword evidence="3" id="KW-0808">Transferase</keyword>
<dbReference type="AlphaFoldDB" id="A0A1G6JG50"/>
<name>A0A1G6JG50_9RHOB</name>
<dbReference type="PANTHER" id="PTHR43777:SF1">
    <property type="entry name" value="MOLYBDENUM COFACTOR CYTIDYLYLTRANSFERASE"/>
    <property type="match status" value="1"/>
</dbReference>
<dbReference type="PANTHER" id="PTHR43777">
    <property type="entry name" value="MOLYBDENUM COFACTOR CYTIDYLYLTRANSFERASE"/>
    <property type="match status" value="1"/>
</dbReference>
<evidence type="ECO:0000313" key="4">
    <source>
        <dbReference type="Proteomes" id="UP000199628"/>
    </source>
</evidence>
<dbReference type="Proteomes" id="UP000199628">
    <property type="component" value="Unassembled WGS sequence"/>
</dbReference>
<dbReference type="OrthoDB" id="9779263at2"/>
<accession>A0A1G6JG50</accession>
<dbReference type="STRING" id="639004.SAMN04488239_101351"/>
<gene>
    <name evidence="3" type="ORF">SAMN04488239_101351</name>
</gene>
<dbReference type="EMBL" id="FMZV01000001">
    <property type="protein sequence ID" value="SDC17671.1"/>
    <property type="molecule type" value="Genomic_DNA"/>
</dbReference>
<keyword evidence="3" id="KW-0548">Nucleotidyltransferase</keyword>
<dbReference type="RefSeq" id="WP_093027329.1">
    <property type="nucleotide sequence ID" value="NZ_FMZV01000001.1"/>
</dbReference>
<evidence type="ECO:0000256" key="1">
    <source>
        <dbReference type="ARBA" id="ARBA00022842"/>
    </source>
</evidence>
<dbReference type="Pfam" id="PF12804">
    <property type="entry name" value="NTP_transf_3"/>
    <property type="match status" value="1"/>
</dbReference>
<dbReference type="Gene3D" id="3.90.550.10">
    <property type="entry name" value="Spore Coat Polysaccharide Biosynthesis Protein SpsA, Chain A"/>
    <property type="match status" value="1"/>
</dbReference>
<dbReference type="SUPFAM" id="SSF53448">
    <property type="entry name" value="Nucleotide-diphospho-sugar transferases"/>
    <property type="match status" value="1"/>
</dbReference>
<evidence type="ECO:0000313" key="3">
    <source>
        <dbReference type="EMBL" id="SDC17671.1"/>
    </source>
</evidence>
<keyword evidence="1" id="KW-0460">Magnesium</keyword>
<organism evidence="3 4">
    <name type="scientific">Ruegeria marina</name>
    <dbReference type="NCBI Taxonomy" id="639004"/>
    <lineage>
        <taxon>Bacteria</taxon>
        <taxon>Pseudomonadati</taxon>
        <taxon>Pseudomonadota</taxon>
        <taxon>Alphaproteobacteria</taxon>
        <taxon>Rhodobacterales</taxon>
        <taxon>Roseobacteraceae</taxon>
        <taxon>Ruegeria</taxon>
    </lineage>
</organism>
<evidence type="ECO:0000259" key="2">
    <source>
        <dbReference type="Pfam" id="PF12804"/>
    </source>
</evidence>
<keyword evidence="4" id="KW-1185">Reference proteome</keyword>
<dbReference type="CDD" id="cd04182">
    <property type="entry name" value="GT_2_like_f"/>
    <property type="match status" value="1"/>
</dbReference>
<reference evidence="4" key="1">
    <citation type="submission" date="2016-10" db="EMBL/GenBank/DDBJ databases">
        <authorList>
            <person name="Varghese N."/>
            <person name="Submissions S."/>
        </authorList>
    </citation>
    <scope>NUCLEOTIDE SEQUENCE [LARGE SCALE GENOMIC DNA]</scope>
    <source>
        <strain evidence="4">CGMCC 1.9108</strain>
    </source>
</reference>
<dbReference type="InterPro" id="IPR025877">
    <property type="entry name" value="MobA-like_NTP_Trfase"/>
</dbReference>
<protein>
    <submittedName>
        <fullName evidence="3">CTP:molybdopterin cytidylyltransferase MocA</fullName>
    </submittedName>
</protein>
<dbReference type="InterPro" id="IPR029044">
    <property type="entry name" value="Nucleotide-diphossugar_trans"/>
</dbReference>
<feature type="domain" description="MobA-like NTP transferase" evidence="2">
    <location>
        <begin position="7"/>
        <end position="166"/>
    </location>
</feature>